<accession>A0A166GK62</accession>
<dbReference type="EMBL" id="KV417577">
    <property type="protein sequence ID" value="KZP17920.1"/>
    <property type="molecule type" value="Genomic_DNA"/>
</dbReference>
<organism evidence="1 2">
    <name type="scientific">Athelia psychrophila</name>
    <dbReference type="NCBI Taxonomy" id="1759441"/>
    <lineage>
        <taxon>Eukaryota</taxon>
        <taxon>Fungi</taxon>
        <taxon>Dikarya</taxon>
        <taxon>Basidiomycota</taxon>
        <taxon>Agaricomycotina</taxon>
        <taxon>Agaricomycetes</taxon>
        <taxon>Agaricomycetidae</taxon>
        <taxon>Atheliales</taxon>
        <taxon>Atheliaceae</taxon>
        <taxon>Athelia</taxon>
    </lineage>
</organism>
<gene>
    <name evidence="1" type="ORF">FIBSPDRAFT_746171</name>
</gene>
<evidence type="ECO:0000313" key="1">
    <source>
        <dbReference type="EMBL" id="KZP17920.1"/>
    </source>
</evidence>
<keyword evidence="2" id="KW-1185">Reference proteome</keyword>
<dbReference type="OrthoDB" id="3049395at2759"/>
<name>A0A166GK62_9AGAM</name>
<evidence type="ECO:0008006" key="3">
    <source>
        <dbReference type="Google" id="ProtNLM"/>
    </source>
</evidence>
<evidence type="ECO:0000313" key="2">
    <source>
        <dbReference type="Proteomes" id="UP000076532"/>
    </source>
</evidence>
<feature type="non-terminal residue" evidence="1">
    <location>
        <position position="1"/>
    </location>
</feature>
<dbReference type="Proteomes" id="UP000076532">
    <property type="component" value="Unassembled WGS sequence"/>
</dbReference>
<sequence length="85" mass="10021">LEIRLLKPLTLLIALRLREWMQDRRGFRKNHHSFKLHSTCAIYKAGSFGRPLCIRFMDFTNAFPSTHRPVKLYTHGHSGRALSDW</sequence>
<protein>
    <recommendedName>
        <fullName evidence="3">Reverse transcriptase domain-containing protein</fullName>
    </recommendedName>
</protein>
<dbReference type="AlphaFoldDB" id="A0A166GK62"/>
<proteinExistence type="predicted"/>
<reference evidence="1 2" key="1">
    <citation type="journal article" date="2016" name="Mol. Biol. Evol.">
        <title>Comparative Genomics of Early-Diverging Mushroom-Forming Fungi Provides Insights into the Origins of Lignocellulose Decay Capabilities.</title>
        <authorList>
            <person name="Nagy L.G."/>
            <person name="Riley R."/>
            <person name="Tritt A."/>
            <person name="Adam C."/>
            <person name="Daum C."/>
            <person name="Floudas D."/>
            <person name="Sun H."/>
            <person name="Yadav J.S."/>
            <person name="Pangilinan J."/>
            <person name="Larsson K.H."/>
            <person name="Matsuura K."/>
            <person name="Barry K."/>
            <person name="Labutti K."/>
            <person name="Kuo R."/>
            <person name="Ohm R.A."/>
            <person name="Bhattacharya S.S."/>
            <person name="Shirouzu T."/>
            <person name="Yoshinaga Y."/>
            <person name="Martin F.M."/>
            <person name="Grigoriev I.V."/>
            <person name="Hibbett D.S."/>
        </authorList>
    </citation>
    <scope>NUCLEOTIDE SEQUENCE [LARGE SCALE GENOMIC DNA]</scope>
    <source>
        <strain evidence="1 2">CBS 109695</strain>
    </source>
</reference>